<dbReference type="Proteomes" id="UP000187203">
    <property type="component" value="Unassembled WGS sequence"/>
</dbReference>
<name>A0A1R3I701_9ROSI</name>
<accession>A0A1R3I701</accession>
<dbReference type="EMBL" id="AWUE01018762">
    <property type="protein sequence ID" value="OMO78382.1"/>
    <property type="molecule type" value="Genomic_DNA"/>
</dbReference>
<gene>
    <name evidence="1" type="ORF">COLO4_24775</name>
</gene>
<evidence type="ECO:0000313" key="2">
    <source>
        <dbReference type="Proteomes" id="UP000187203"/>
    </source>
</evidence>
<keyword evidence="2" id="KW-1185">Reference proteome</keyword>
<evidence type="ECO:0000313" key="1">
    <source>
        <dbReference type="EMBL" id="OMO78382.1"/>
    </source>
</evidence>
<sequence>MRANSSLLLRPVSMLGFTENPTKTPQTNEARANFLPQICQEVNVATRGEGSCQTNGIFGKG</sequence>
<dbReference type="AlphaFoldDB" id="A0A1R3I701"/>
<proteinExistence type="predicted"/>
<reference evidence="2" key="1">
    <citation type="submission" date="2013-09" db="EMBL/GenBank/DDBJ databases">
        <title>Corchorus olitorius genome sequencing.</title>
        <authorList>
            <person name="Alam M."/>
            <person name="Haque M.S."/>
            <person name="Islam M.S."/>
            <person name="Emdad E.M."/>
            <person name="Islam M.M."/>
            <person name="Ahmed B."/>
            <person name="Halim A."/>
            <person name="Hossen Q.M.M."/>
            <person name="Hossain M.Z."/>
            <person name="Ahmed R."/>
            <person name="Khan M.M."/>
            <person name="Islam R."/>
            <person name="Rashid M.M."/>
            <person name="Khan S.A."/>
            <person name="Rahman M.S."/>
            <person name="Alam M."/>
            <person name="Yahiya A.S."/>
            <person name="Khan M.S."/>
            <person name="Azam M.S."/>
            <person name="Haque T."/>
            <person name="Lashkar M.Z.H."/>
            <person name="Akhand A.I."/>
            <person name="Morshed G."/>
            <person name="Roy S."/>
            <person name="Uddin K.S."/>
            <person name="Rabeya T."/>
            <person name="Hossain A.S."/>
            <person name="Chowdhury A."/>
            <person name="Snigdha A.R."/>
            <person name="Mortoza M.S."/>
            <person name="Matin S.A."/>
            <person name="Hoque S.M.E."/>
            <person name="Islam M.K."/>
            <person name="Roy D.K."/>
            <person name="Haider R."/>
            <person name="Moosa M.M."/>
            <person name="Elias S.M."/>
            <person name="Hasan A.M."/>
            <person name="Jahan S."/>
            <person name="Shafiuddin M."/>
            <person name="Mahmood N."/>
            <person name="Shommy N.S."/>
        </authorList>
    </citation>
    <scope>NUCLEOTIDE SEQUENCE [LARGE SCALE GENOMIC DNA]</scope>
    <source>
        <strain evidence="2">cv. O-4</strain>
    </source>
</reference>
<protein>
    <submittedName>
        <fullName evidence="1">Uncharacterized protein</fullName>
    </submittedName>
</protein>
<comment type="caution">
    <text evidence="1">The sequence shown here is derived from an EMBL/GenBank/DDBJ whole genome shotgun (WGS) entry which is preliminary data.</text>
</comment>
<organism evidence="1 2">
    <name type="scientific">Corchorus olitorius</name>
    <dbReference type="NCBI Taxonomy" id="93759"/>
    <lineage>
        <taxon>Eukaryota</taxon>
        <taxon>Viridiplantae</taxon>
        <taxon>Streptophyta</taxon>
        <taxon>Embryophyta</taxon>
        <taxon>Tracheophyta</taxon>
        <taxon>Spermatophyta</taxon>
        <taxon>Magnoliopsida</taxon>
        <taxon>eudicotyledons</taxon>
        <taxon>Gunneridae</taxon>
        <taxon>Pentapetalae</taxon>
        <taxon>rosids</taxon>
        <taxon>malvids</taxon>
        <taxon>Malvales</taxon>
        <taxon>Malvaceae</taxon>
        <taxon>Grewioideae</taxon>
        <taxon>Apeibeae</taxon>
        <taxon>Corchorus</taxon>
    </lineage>
</organism>